<dbReference type="EMBL" id="MU005575">
    <property type="protein sequence ID" value="KAF2687336.1"/>
    <property type="molecule type" value="Genomic_DNA"/>
</dbReference>
<dbReference type="OrthoDB" id="4413570at2759"/>
<keyword evidence="3" id="KW-1185">Reference proteome</keyword>
<gene>
    <name evidence="2" type="ORF">K458DRAFT_386164</name>
</gene>
<evidence type="ECO:0000313" key="2">
    <source>
        <dbReference type="EMBL" id="KAF2687336.1"/>
    </source>
</evidence>
<evidence type="ECO:0000313" key="3">
    <source>
        <dbReference type="Proteomes" id="UP000799291"/>
    </source>
</evidence>
<name>A0A6G1J9X8_9PLEO</name>
<feature type="region of interest" description="Disordered" evidence="1">
    <location>
        <begin position="388"/>
        <end position="421"/>
    </location>
</feature>
<dbReference type="AlphaFoldDB" id="A0A6G1J9X8"/>
<sequence length="439" mass="49337">MAHETPPLLRLPLELQEIIYKEVLTQPFQAPQLLRVCHEIYTKALKFLFQRALVFQSQSALRRWIEQVPRDLLKYVGEITFELEDVDLTPLLASAASSSVEQDNAVSPIHTWDIYERELGSLRRALGQLPNVKKLSLRTLTGRQPHLYHDFLDNVLEMIGFVYPGLRELCLDGDMHYQSLAFLRSLKALKAFSFDGFSASEATETAEILSSLQLTDISLVSQHALLTPTLHQHSSFTSKLQSFDGSVLRTINQLASFSVTERYSATSSALFFTSEILCSLHNHKTLSSLSIFLSHTPEPNALEALEEFLEKSASIERLELDWPGLDPDVMQNYVLLPVSLLTLWIRATNMATAFDILRNILNSRKAGDSPRLQQVVLVRQPWDTAAPTVQTNKKAQGSAESKEQQIDSPDSDSDSENVARAKKELNDLGVRVAWCTEAS</sequence>
<dbReference type="Proteomes" id="UP000799291">
    <property type="component" value="Unassembled WGS sequence"/>
</dbReference>
<reference evidence="2" key="1">
    <citation type="journal article" date="2020" name="Stud. Mycol.">
        <title>101 Dothideomycetes genomes: a test case for predicting lifestyles and emergence of pathogens.</title>
        <authorList>
            <person name="Haridas S."/>
            <person name="Albert R."/>
            <person name="Binder M."/>
            <person name="Bloem J."/>
            <person name="Labutti K."/>
            <person name="Salamov A."/>
            <person name="Andreopoulos B."/>
            <person name="Baker S."/>
            <person name="Barry K."/>
            <person name="Bills G."/>
            <person name="Bluhm B."/>
            <person name="Cannon C."/>
            <person name="Castanera R."/>
            <person name="Culley D."/>
            <person name="Daum C."/>
            <person name="Ezra D."/>
            <person name="Gonzalez J."/>
            <person name="Henrissat B."/>
            <person name="Kuo A."/>
            <person name="Liang C."/>
            <person name="Lipzen A."/>
            <person name="Lutzoni F."/>
            <person name="Magnuson J."/>
            <person name="Mondo S."/>
            <person name="Nolan M."/>
            <person name="Ohm R."/>
            <person name="Pangilinan J."/>
            <person name="Park H.-J."/>
            <person name="Ramirez L."/>
            <person name="Alfaro M."/>
            <person name="Sun H."/>
            <person name="Tritt A."/>
            <person name="Yoshinaga Y."/>
            <person name="Zwiers L.-H."/>
            <person name="Turgeon B."/>
            <person name="Goodwin S."/>
            <person name="Spatafora J."/>
            <person name="Crous P."/>
            <person name="Grigoriev I."/>
        </authorList>
    </citation>
    <scope>NUCLEOTIDE SEQUENCE</scope>
    <source>
        <strain evidence="2">CBS 122367</strain>
    </source>
</reference>
<accession>A0A6G1J9X8</accession>
<protein>
    <submittedName>
        <fullName evidence="2">Uncharacterized protein</fullName>
    </submittedName>
</protein>
<organism evidence="2 3">
    <name type="scientific">Lentithecium fluviatile CBS 122367</name>
    <dbReference type="NCBI Taxonomy" id="1168545"/>
    <lineage>
        <taxon>Eukaryota</taxon>
        <taxon>Fungi</taxon>
        <taxon>Dikarya</taxon>
        <taxon>Ascomycota</taxon>
        <taxon>Pezizomycotina</taxon>
        <taxon>Dothideomycetes</taxon>
        <taxon>Pleosporomycetidae</taxon>
        <taxon>Pleosporales</taxon>
        <taxon>Massarineae</taxon>
        <taxon>Lentitheciaceae</taxon>
        <taxon>Lentithecium</taxon>
    </lineage>
</organism>
<evidence type="ECO:0000256" key="1">
    <source>
        <dbReference type="SAM" id="MobiDB-lite"/>
    </source>
</evidence>
<feature type="compositionally biased region" description="Polar residues" evidence="1">
    <location>
        <begin position="388"/>
        <end position="399"/>
    </location>
</feature>
<proteinExistence type="predicted"/>